<dbReference type="InterPro" id="IPR036909">
    <property type="entry name" value="Cyt_c-like_dom_sf"/>
</dbReference>
<dbReference type="PANTHER" id="PTHR33751:SF9">
    <property type="entry name" value="CYTOCHROME C4"/>
    <property type="match status" value="1"/>
</dbReference>
<reference evidence="8 9" key="1">
    <citation type="journal article" date="2014" name="ISME J.">
        <title>Candidatus Competibacter-lineage genomes retrieved from metagenomes reveal functional metabolic diversity.</title>
        <authorList>
            <person name="McIlroy S.J."/>
            <person name="Albertsen M."/>
            <person name="Andresen E.K."/>
            <person name="Saunders A.M."/>
            <person name="Kristiansen R."/>
            <person name="Stokholm-Bjerregaard M."/>
            <person name="Nielsen K.L."/>
            <person name="Nielsen P.H."/>
        </authorList>
    </citation>
    <scope>NUCLEOTIDE SEQUENCE [LARGE SCALE GENOMIC DNA]</scope>
    <source>
        <strain evidence="8 9">Run_B_J11</strain>
    </source>
</reference>
<evidence type="ECO:0000256" key="4">
    <source>
        <dbReference type="ARBA" id="ARBA00022982"/>
    </source>
</evidence>
<dbReference type="AlphaFoldDB" id="A0A7U7G976"/>
<keyword evidence="1" id="KW-0813">Transport</keyword>
<organism evidence="8 9">
    <name type="scientific">Candidatus Contendobacter odensis Run_B_J11</name>
    <dbReference type="NCBI Taxonomy" id="1400861"/>
    <lineage>
        <taxon>Bacteria</taxon>
        <taxon>Pseudomonadati</taxon>
        <taxon>Pseudomonadota</taxon>
        <taxon>Gammaproteobacteria</taxon>
        <taxon>Candidatus Competibacteraceae</taxon>
        <taxon>Candidatus Contendibacter</taxon>
    </lineage>
</organism>
<keyword evidence="4" id="KW-0249">Electron transport</keyword>
<feature type="domain" description="Cytochrome c" evidence="7">
    <location>
        <begin position="104"/>
        <end position="182"/>
    </location>
</feature>
<dbReference type="GO" id="GO:0020037">
    <property type="term" value="F:heme binding"/>
    <property type="evidence" value="ECO:0007669"/>
    <property type="project" value="InterPro"/>
</dbReference>
<accession>A0A7U7G976</accession>
<evidence type="ECO:0000256" key="2">
    <source>
        <dbReference type="ARBA" id="ARBA00022617"/>
    </source>
</evidence>
<evidence type="ECO:0000313" key="9">
    <source>
        <dbReference type="Proteomes" id="UP000019184"/>
    </source>
</evidence>
<comment type="caution">
    <text evidence="8">The sequence shown here is derived from an EMBL/GenBank/DDBJ whole genome shotgun (WGS) entry which is preliminary data.</text>
</comment>
<dbReference type="SUPFAM" id="SSF46626">
    <property type="entry name" value="Cytochrome c"/>
    <property type="match status" value="1"/>
</dbReference>
<protein>
    <recommendedName>
        <fullName evidence="7">Cytochrome c domain-containing protein</fullName>
    </recommendedName>
</protein>
<keyword evidence="3 6" id="KW-0479">Metal-binding</keyword>
<dbReference type="GO" id="GO:0046872">
    <property type="term" value="F:metal ion binding"/>
    <property type="evidence" value="ECO:0007669"/>
    <property type="project" value="UniProtKB-KW"/>
</dbReference>
<dbReference type="InterPro" id="IPR050597">
    <property type="entry name" value="Cytochrome_c_Oxidase_Subunit"/>
</dbReference>
<dbReference type="PROSITE" id="PS51007">
    <property type="entry name" value="CYTC"/>
    <property type="match status" value="1"/>
</dbReference>
<evidence type="ECO:0000259" key="7">
    <source>
        <dbReference type="PROSITE" id="PS51007"/>
    </source>
</evidence>
<evidence type="ECO:0000256" key="1">
    <source>
        <dbReference type="ARBA" id="ARBA00022448"/>
    </source>
</evidence>
<keyword evidence="9" id="KW-1185">Reference proteome</keyword>
<dbReference type="EMBL" id="CBTK010000045">
    <property type="protein sequence ID" value="CDH43894.1"/>
    <property type="molecule type" value="Genomic_DNA"/>
</dbReference>
<name>A0A7U7G976_9GAMM</name>
<evidence type="ECO:0000256" key="6">
    <source>
        <dbReference type="PROSITE-ProRule" id="PRU00433"/>
    </source>
</evidence>
<keyword evidence="5 6" id="KW-0408">Iron</keyword>
<evidence type="ECO:0000313" key="8">
    <source>
        <dbReference type="EMBL" id="CDH43894.1"/>
    </source>
</evidence>
<proteinExistence type="predicted"/>
<sequence>MKWRAWNRVTSFEVKGSIVKQLTTGYAQQTFQFEFRFTAHPWRGRGMSKMQHQFDNADAQSSGFKSLHRYSNKFNEVAGMTSRHRFLQTLLSSLALAIPLTSLAAPPPGRLLAAQCAQCHGTNGRSVSGIDSLVGESAQELYNEMREMKNKSGDAGNIMHPVAMAYTDQQLQLIAQYFAGLKK</sequence>
<dbReference type="Proteomes" id="UP000019184">
    <property type="component" value="Unassembled WGS sequence"/>
</dbReference>
<keyword evidence="2 6" id="KW-0349">Heme</keyword>
<evidence type="ECO:0000256" key="3">
    <source>
        <dbReference type="ARBA" id="ARBA00022723"/>
    </source>
</evidence>
<dbReference type="PANTHER" id="PTHR33751">
    <property type="entry name" value="CBB3-TYPE CYTOCHROME C OXIDASE SUBUNIT FIXP"/>
    <property type="match status" value="1"/>
</dbReference>
<dbReference type="Pfam" id="PF00034">
    <property type="entry name" value="Cytochrom_C"/>
    <property type="match status" value="1"/>
</dbReference>
<dbReference type="GO" id="GO:0009055">
    <property type="term" value="F:electron transfer activity"/>
    <property type="evidence" value="ECO:0007669"/>
    <property type="project" value="InterPro"/>
</dbReference>
<dbReference type="Gene3D" id="1.10.760.10">
    <property type="entry name" value="Cytochrome c-like domain"/>
    <property type="match status" value="1"/>
</dbReference>
<gene>
    <name evidence="8" type="ORF">BN874_1390020</name>
</gene>
<dbReference type="InterPro" id="IPR009056">
    <property type="entry name" value="Cyt_c-like_dom"/>
</dbReference>
<evidence type="ECO:0000256" key="5">
    <source>
        <dbReference type="ARBA" id="ARBA00023004"/>
    </source>
</evidence>